<dbReference type="InterPro" id="IPR052593">
    <property type="entry name" value="MT-associated_AKAP9-binding"/>
</dbReference>
<evidence type="ECO:0000313" key="1">
    <source>
        <dbReference type="Ensembl" id="ENSPMEP00000018998.1"/>
    </source>
</evidence>
<dbReference type="GO" id="GO:1903358">
    <property type="term" value="P:regulation of Golgi organization"/>
    <property type="evidence" value="ECO:0007669"/>
    <property type="project" value="TreeGrafter"/>
</dbReference>
<proteinExistence type="predicted"/>
<dbReference type="Proteomes" id="UP000261480">
    <property type="component" value="Unplaced"/>
</dbReference>
<dbReference type="GO" id="GO:0060090">
    <property type="term" value="F:molecular adaptor activity"/>
    <property type="evidence" value="ECO:0007669"/>
    <property type="project" value="TreeGrafter"/>
</dbReference>
<organism evidence="1 2">
    <name type="scientific">Poecilia mexicana</name>
    <dbReference type="NCBI Taxonomy" id="48701"/>
    <lineage>
        <taxon>Eukaryota</taxon>
        <taxon>Metazoa</taxon>
        <taxon>Chordata</taxon>
        <taxon>Craniata</taxon>
        <taxon>Vertebrata</taxon>
        <taxon>Euteleostomi</taxon>
        <taxon>Actinopterygii</taxon>
        <taxon>Neopterygii</taxon>
        <taxon>Teleostei</taxon>
        <taxon>Neoteleostei</taxon>
        <taxon>Acanthomorphata</taxon>
        <taxon>Ovalentaria</taxon>
        <taxon>Atherinomorphae</taxon>
        <taxon>Cyprinodontiformes</taxon>
        <taxon>Poeciliidae</taxon>
        <taxon>Poeciliinae</taxon>
        <taxon>Poecilia</taxon>
    </lineage>
</organism>
<dbReference type="GO" id="GO:0005794">
    <property type="term" value="C:Golgi apparatus"/>
    <property type="evidence" value="ECO:0007669"/>
    <property type="project" value="TreeGrafter"/>
</dbReference>
<protein>
    <submittedName>
        <fullName evidence="1">Uncharacterized protein</fullName>
    </submittedName>
</protein>
<dbReference type="AlphaFoldDB" id="A0A3B3XVR6"/>
<dbReference type="GO" id="GO:0007098">
    <property type="term" value="P:centrosome cycle"/>
    <property type="evidence" value="ECO:0007669"/>
    <property type="project" value="TreeGrafter"/>
</dbReference>
<dbReference type="GO" id="GO:0090063">
    <property type="term" value="P:positive regulation of microtubule nucleation"/>
    <property type="evidence" value="ECO:0007669"/>
    <property type="project" value="TreeGrafter"/>
</dbReference>
<reference evidence="1" key="2">
    <citation type="submission" date="2025-09" db="UniProtKB">
        <authorList>
            <consortium name="Ensembl"/>
        </authorList>
    </citation>
    <scope>IDENTIFICATION</scope>
</reference>
<accession>A0A3B3XVR6</accession>
<dbReference type="STRING" id="48701.ENSPMEP00000018998"/>
<evidence type="ECO:0000313" key="2">
    <source>
        <dbReference type="Proteomes" id="UP000261480"/>
    </source>
</evidence>
<dbReference type="Ensembl" id="ENSPMET00000028269.1">
    <property type="protein sequence ID" value="ENSPMEP00000018998.1"/>
    <property type="gene ID" value="ENSPMEG00000021969.1"/>
</dbReference>
<dbReference type="PANTHER" id="PTHR46501">
    <property type="entry name" value="MYOMEGALIN"/>
    <property type="match status" value="1"/>
</dbReference>
<dbReference type="GO" id="GO:0005813">
    <property type="term" value="C:centrosome"/>
    <property type="evidence" value="ECO:0007669"/>
    <property type="project" value="TreeGrafter"/>
</dbReference>
<keyword evidence="2" id="KW-1185">Reference proteome</keyword>
<reference evidence="1" key="1">
    <citation type="submission" date="2025-08" db="UniProtKB">
        <authorList>
            <consortium name="Ensembl"/>
        </authorList>
    </citation>
    <scope>IDENTIFICATION</scope>
</reference>
<dbReference type="PANTHER" id="PTHR46501:SF2">
    <property type="entry name" value="MYOMEGALIN"/>
    <property type="match status" value="1"/>
</dbReference>
<name>A0A3B3XVR6_9TELE</name>
<sequence length="224" mass="24863">MCTSLDLGSQWWPGGAQPCGSPGDVPSLRRLVEDLRPQLSRSQAVIRGLQGRLRRLAASGEVEPVLLNLTTVSVSCRKLDSLLKAQARELSLLRQRLREARAACGLLRRHLADTTRAFEELLRANDVDYYTGQSFREQLAQSAALAQRVGARIGGREWPRGPEELRAKRTLADSACRFPTGEPSEDPEETTELLAVRSERSASCLGFCRESMFFSGNYRQDISS</sequence>